<dbReference type="AlphaFoldDB" id="D5MIP6"/>
<feature type="transmembrane region" description="Helical" evidence="1">
    <location>
        <begin position="174"/>
        <end position="195"/>
    </location>
</feature>
<dbReference type="EMBL" id="FP565575">
    <property type="protein sequence ID" value="CBE69403.1"/>
    <property type="molecule type" value="Genomic_DNA"/>
</dbReference>
<feature type="transmembrane region" description="Helical" evidence="1">
    <location>
        <begin position="33"/>
        <end position="54"/>
    </location>
</feature>
<gene>
    <name evidence="2" type="ORF">DAMO_2355</name>
</gene>
<feature type="transmembrane region" description="Helical" evidence="1">
    <location>
        <begin position="138"/>
        <end position="162"/>
    </location>
</feature>
<dbReference type="KEGG" id="mox:DAMO_2355"/>
<feature type="transmembrane region" description="Helical" evidence="1">
    <location>
        <begin position="66"/>
        <end position="83"/>
    </location>
</feature>
<dbReference type="HOGENOM" id="CLU_117089_0_0_0"/>
<dbReference type="STRING" id="671143.DAMO_2355"/>
<feature type="transmembrane region" description="Helical" evidence="1">
    <location>
        <begin position="95"/>
        <end position="118"/>
    </location>
</feature>
<keyword evidence="1" id="KW-1133">Transmembrane helix</keyword>
<evidence type="ECO:0000313" key="3">
    <source>
        <dbReference type="Proteomes" id="UP000006898"/>
    </source>
</evidence>
<evidence type="ECO:0000313" key="2">
    <source>
        <dbReference type="EMBL" id="CBE69403.1"/>
    </source>
</evidence>
<sequence length="202" mass="21844">MIKGLGERMIRAARLDESLYEEIQGDRRAPMQAALVVILSAIAAGIGVILQTGIGDFFLKTLQAMLEWYIWALFTCVVGTRLLQEPQTRTDVGGVVRLISFASAPGIIRLLGVIPWLGGIAFGLQDRAFYLGTYEVRVIPSLGGFVVGLASVWMLGAMVVAVRRTLGYTTTMRAVGACVIGWVAQYFAMGFLLSLRDPVTGA</sequence>
<protein>
    <recommendedName>
        <fullName evidence="4">Yip1 domain-containing protein</fullName>
    </recommendedName>
</protein>
<reference evidence="2 3" key="1">
    <citation type="journal article" date="2010" name="Nature">
        <title>Nitrite-driven anaerobic methane oxidation by oxygenic bacteria.</title>
        <authorList>
            <person name="Ettwig K.F."/>
            <person name="Butler M.K."/>
            <person name="Le Paslier D."/>
            <person name="Pelletier E."/>
            <person name="Mangenot S."/>
            <person name="Kuypers M.M.M."/>
            <person name="Schreiber F."/>
            <person name="Dutilh B.E."/>
            <person name="Zedelius J."/>
            <person name="de Beer D."/>
            <person name="Gloerich J."/>
            <person name="Wessels H.J.C.T."/>
            <person name="van Allen T."/>
            <person name="Luesken F."/>
            <person name="Wu M."/>
            <person name="van de Pas-Schoonen K.T."/>
            <person name="Op den Camp H.J.M."/>
            <person name="Janssen-Megens E.M."/>
            <person name="Francoijs K-J."/>
            <person name="Stunnenberg H."/>
            <person name="Weissenbach J."/>
            <person name="Jetten M.S.M."/>
            <person name="Strous M."/>
        </authorList>
    </citation>
    <scope>NUCLEOTIDE SEQUENCE [LARGE SCALE GENOMIC DNA]</scope>
</reference>
<accession>D5MIP6</accession>
<keyword evidence="1" id="KW-0812">Transmembrane</keyword>
<proteinExistence type="predicted"/>
<evidence type="ECO:0000256" key="1">
    <source>
        <dbReference type="SAM" id="Phobius"/>
    </source>
</evidence>
<evidence type="ECO:0008006" key="4">
    <source>
        <dbReference type="Google" id="ProtNLM"/>
    </source>
</evidence>
<dbReference type="Proteomes" id="UP000006898">
    <property type="component" value="Chromosome"/>
</dbReference>
<organism evidence="2 3">
    <name type="scientific">Methylomirabilis oxygeniifera</name>
    <dbReference type="NCBI Taxonomy" id="671143"/>
    <lineage>
        <taxon>Bacteria</taxon>
        <taxon>Candidatus Methylomirabilota</taxon>
        <taxon>Candidatus Methylomirabilia</taxon>
        <taxon>Candidatus Methylomirabilales</taxon>
        <taxon>Candidatus Methylomirabilaceae</taxon>
        <taxon>Candidatus Methylomirabilis</taxon>
    </lineage>
</organism>
<dbReference type="eggNOG" id="ENOG5030SY3">
    <property type="taxonomic scope" value="Bacteria"/>
</dbReference>
<keyword evidence="1" id="KW-0472">Membrane</keyword>
<name>D5MIP6_METO1</name>